<name>A0A382GZW6_9ZZZZ</name>
<reference evidence="1" key="1">
    <citation type="submission" date="2018-05" db="EMBL/GenBank/DDBJ databases">
        <authorList>
            <person name="Lanie J.A."/>
            <person name="Ng W.-L."/>
            <person name="Kazmierczak K.M."/>
            <person name="Andrzejewski T.M."/>
            <person name="Davidsen T.M."/>
            <person name="Wayne K.J."/>
            <person name="Tettelin H."/>
            <person name="Glass J.I."/>
            <person name="Rusch D."/>
            <person name="Podicherti R."/>
            <person name="Tsui H.-C.T."/>
            <person name="Winkler M.E."/>
        </authorList>
    </citation>
    <scope>NUCLEOTIDE SEQUENCE</scope>
</reference>
<dbReference type="AlphaFoldDB" id="A0A382GZW6"/>
<protein>
    <submittedName>
        <fullName evidence="1">Uncharacterized protein</fullName>
    </submittedName>
</protein>
<feature type="non-terminal residue" evidence="1">
    <location>
        <position position="27"/>
    </location>
</feature>
<proteinExistence type="predicted"/>
<gene>
    <name evidence="1" type="ORF">METZ01_LOCUS233424</name>
</gene>
<evidence type="ECO:0000313" key="1">
    <source>
        <dbReference type="EMBL" id="SVB80570.1"/>
    </source>
</evidence>
<accession>A0A382GZW6</accession>
<organism evidence="1">
    <name type="scientific">marine metagenome</name>
    <dbReference type="NCBI Taxonomy" id="408172"/>
    <lineage>
        <taxon>unclassified sequences</taxon>
        <taxon>metagenomes</taxon>
        <taxon>ecological metagenomes</taxon>
    </lineage>
</organism>
<dbReference type="EMBL" id="UINC01058379">
    <property type="protein sequence ID" value="SVB80570.1"/>
    <property type="molecule type" value="Genomic_DNA"/>
</dbReference>
<sequence>MFNESIKYEILEPKREIKMPLPKGICL</sequence>